<reference evidence="1 2" key="2">
    <citation type="submission" date="2018-11" db="EMBL/GenBank/DDBJ databases">
        <authorList>
            <consortium name="Pathogen Informatics"/>
        </authorList>
    </citation>
    <scope>NUCLEOTIDE SEQUENCE [LARGE SCALE GENOMIC DNA]</scope>
</reference>
<gene>
    <name evidence="1" type="ORF">TCNE_LOCUS10138</name>
</gene>
<dbReference type="WBParaSite" id="TCNE_0001013801-mRNA-1">
    <property type="protein sequence ID" value="TCNE_0001013801-mRNA-1"/>
    <property type="gene ID" value="TCNE_0001013801"/>
</dbReference>
<evidence type="ECO:0000313" key="2">
    <source>
        <dbReference type="Proteomes" id="UP000050794"/>
    </source>
</evidence>
<sequence length="131" mass="14814">MEAVRMNLNRSTNTNTLAPLICAIITGLVHIDEPRERKEKRGFGQRKLHEPSDEFKFLCVESTDERGELQSGKARARRGSRGWVVPSDRRAAFCCCGCGEAAGRRLLLLLMRWRRPLLWLWRYGGGGGGLD</sequence>
<dbReference type="EMBL" id="UYWY01020400">
    <property type="protein sequence ID" value="VDM41459.1"/>
    <property type="molecule type" value="Genomic_DNA"/>
</dbReference>
<accession>A0A183UNR8</accession>
<evidence type="ECO:0000313" key="1">
    <source>
        <dbReference type="EMBL" id="VDM41459.1"/>
    </source>
</evidence>
<dbReference type="AlphaFoldDB" id="A0A183UNR8"/>
<dbReference type="Proteomes" id="UP000050794">
    <property type="component" value="Unassembled WGS sequence"/>
</dbReference>
<proteinExistence type="predicted"/>
<keyword evidence="2" id="KW-1185">Reference proteome</keyword>
<reference evidence="3" key="1">
    <citation type="submission" date="2016-06" db="UniProtKB">
        <authorList>
            <consortium name="WormBaseParasite"/>
        </authorList>
    </citation>
    <scope>IDENTIFICATION</scope>
</reference>
<protein>
    <submittedName>
        <fullName evidence="3">Secreted protein</fullName>
    </submittedName>
</protein>
<name>A0A183UNR8_TOXCA</name>
<evidence type="ECO:0000313" key="3">
    <source>
        <dbReference type="WBParaSite" id="TCNE_0001013801-mRNA-1"/>
    </source>
</evidence>
<organism evidence="2 3">
    <name type="scientific">Toxocara canis</name>
    <name type="common">Canine roundworm</name>
    <dbReference type="NCBI Taxonomy" id="6265"/>
    <lineage>
        <taxon>Eukaryota</taxon>
        <taxon>Metazoa</taxon>
        <taxon>Ecdysozoa</taxon>
        <taxon>Nematoda</taxon>
        <taxon>Chromadorea</taxon>
        <taxon>Rhabditida</taxon>
        <taxon>Spirurina</taxon>
        <taxon>Ascaridomorpha</taxon>
        <taxon>Ascaridoidea</taxon>
        <taxon>Toxocaridae</taxon>
        <taxon>Toxocara</taxon>
    </lineage>
</organism>